<dbReference type="EMBL" id="MK500595">
    <property type="protein sequence ID" value="QBK93423.1"/>
    <property type="molecule type" value="Genomic_DNA"/>
</dbReference>
<gene>
    <name evidence="1" type="ORF">LCPAC404_01270</name>
</gene>
<accession>A0A481ZBV5</accession>
<name>A0A481ZBV5_9VIRU</name>
<organism evidence="1">
    <name type="scientific">Pithovirus LCPAC404</name>
    <dbReference type="NCBI Taxonomy" id="2506597"/>
    <lineage>
        <taxon>Viruses</taxon>
        <taxon>Pithoviruses</taxon>
    </lineage>
</organism>
<reference evidence="1" key="1">
    <citation type="journal article" date="2019" name="MBio">
        <title>Virus Genomes from Deep Sea Sediments Expand the Ocean Megavirome and Support Independent Origins of Viral Gigantism.</title>
        <authorList>
            <person name="Backstrom D."/>
            <person name="Yutin N."/>
            <person name="Jorgensen S.L."/>
            <person name="Dharamshi J."/>
            <person name="Homa F."/>
            <person name="Zaremba-Niedwiedzka K."/>
            <person name="Spang A."/>
            <person name="Wolf Y.I."/>
            <person name="Koonin E.V."/>
            <person name="Ettema T.J."/>
        </authorList>
    </citation>
    <scope>NUCLEOTIDE SEQUENCE</scope>
</reference>
<evidence type="ECO:0000313" key="1">
    <source>
        <dbReference type="EMBL" id="QBK93423.1"/>
    </source>
</evidence>
<proteinExistence type="predicted"/>
<protein>
    <submittedName>
        <fullName evidence="1">Uncharacterized protein</fullName>
    </submittedName>
</protein>
<sequence length="220" mass="24902">MNVVYLLLILLIVIVVFLLMKNTEPTILIVTIVTDVNTFKLVNVHCNGANIKYLVAIDKNVSLDSTRKCKITSHSDEYEILKIDRTAREEIRQYGLQNNYDAILILEQGHVLSKGALSFALRSNADVVLFPYRKKSLVVLYQDENIIIVDPKMLSNKGDSFKILGGQGALFIKKSGIRSKFEEMTMIINRDHSIFGDEIGFFKNLDVAGKEVIVNTRIYC</sequence>